<dbReference type="OrthoDB" id="10312110at2759"/>
<reference evidence="2" key="1">
    <citation type="submission" date="2019-07" db="EMBL/GenBank/DDBJ databases">
        <title>Annotation for the trematode Paragonimus miyazaki's.</title>
        <authorList>
            <person name="Choi Y.-J."/>
        </authorList>
    </citation>
    <scope>NUCLEOTIDE SEQUENCE</scope>
    <source>
        <strain evidence="2">Japan</strain>
    </source>
</reference>
<sequence length="129" mass="14632">MMQVWSVLPPVVILVLLLHTGPVVAHSNDCSRSCQSDQQCCGGWKCEKSCHSCSGQCKYCSGQYQYCARDDSCCRPMNCFKKHYWSDHGRCKYCGENGDYCTKDRMCCDKKCKNNRCYGGWNSKDSSST</sequence>
<feature type="signal peptide" evidence="1">
    <location>
        <begin position="1"/>
        <end position="25"/>
    </location>
</feature>
<accession>A0A8S9Z279</accession>
<dbReference type="Proteomes" id="UP000822476">
    <property type="component" value="Unassembled WGS sequence"/>
</dbReference>
<keyword evidence="3" id="KW-1185">Reference proteome</keyword>
<proteinExistence type="predicted"/>
<gene>
    <name evidence="2" type="ORF">EG68_07653</name>
</gene>
<dbReference type="AlphaFoldDB" id="A0A8S9Z279"/>
<name>A0A8S9Z279_9TREM</name>
<protein>
    <submittedName>
        <fullName evidence="2">Uncharacterized protein</fullName>
    </submittedName>
</protein>
<organism evidence="2 3">
    <name type="scientific">Paragonimus skrjabini miyazakii</name>
    <dbReference type="NCBI Taxonomy" id="59628"/>
    <lineage>
        <taxon>Eukaryota</taxon>
        <taxon>Metazoa</taxon>
        <taxon>Spiralia</taxon>
        <taxon>Lophotrochozoa</taxon>
        <taxon>Platyhelminthes</taxon>
        <taxon>Trematoda</taxon>
        <taxon>Digenea</taxon>
        <taxon>Plagiorchiida</taxon>
        <taxon>Troglotremata</taxon>
        <taxon>Troglotrematidae</taxon>
        <taxon>Paragonimus</taxon>
    </lineage>
</organism>
<keyword evidence="1" id="KW-0732">Signal</keyword>
<evidence type="ECO:0000313" key="2">
    <source>
        <dbReference type="EMBL" id="KAF7258068.1"/>
    </source>
</evidence>
<evidence type="ECO:0000256" key="1">
    <source>
        <dbReference type="SAM" id="SignalP"/>
    </source>
</evidence>
<comment type="caution">
    <text evidence="2">The sequence shown here is derived from an EMBL/GenBank/DDBJ whole genome shotgun (WGS) entry which is preliminary data.</text>
</comment>
<evidence type="ECO:0000313" key="3">
    <source>
        <dbReference type="Proteomes" id="UP000822476"/>
    </source>
</evidence>
<feature type="chain" id="PRO_5035730564" evidence="1">
    <location>
        <begin position="26"/>
        <end position="129"/>
    </location>
</feature>
<dbReference type="EMBL" id="JTDE01001965">
    <property type="protein sequence ID" value="KAF7258068.1"/>
    <property type="molecule type" value="Genomic_DNA"/>
</dbReference>